<evidence type="ECO:0000256" key="2">
    <source>
        <dbReference type="ARBA" id="ARBA00006479"/>
    </source>
</evidence>
<dbReference type="GO" id="GO:0042732">
    <property type="term" value="P:D-xylose metabolic process"/>
    <property type="evidence" value="ECO:0007669"/>
    <property type="project" value="UniProtKB-KW"/>
</dbReference>
<dbReference type="PROSITE" id="PS01125">
    <property type="entry name" value="ROK"/>
    <property type="match status" value="1"/>
</dbReference>
<dbReference type="Pfam" id="PF00480">
    <property type="entry name" value="ROK"/>
    <property type="match status" value="1"/>
</dbReference>
<dbReference type="Proteomes" id="UP000295416">
    <property type="component" value="Unassembled WGS sequence"/>
</dbReference>
<dbReference type="PANTHER" id="PTHR18964">
    <property type="entry name" value="ROK (REPRESSOR, ORF, KINASE) FAMILY"/>
    <property type="match status" value="1"/>
</dbReference>
<reference evidence="4 5" key="1">
    <citation type="submission" date="2019-03" db="EMBL/GenBank/DDBJ databases">
        <title>Genomic Encyclopedia of Type Strains, Phase IV (KMG-IV): sequencing the most valuable type-strain genomes for metagenomic binning, comparative biology and taxonomic classification.</title>
        <authorList>
            <person name="Goeker M."/>
        </authorList>
    </citation>
    <scope>NUCLEOTIDE SEQUENCE [LARGE SCALE GENOMIC DNA]</scope>
    <source>
        <strain evidence="4 5">DSM 19377</strain>
    </source>
</reference>
<dbReference type="RefSeq" id="WP_132746484.1">
    <property type="nucleotide sequence ID" value="NZ_SLXK01000017.1"/>
</dbReference>
<protein>
    <submittedName>
        <fullName evidence="4">Xylose repressor XylR</fullName>
    </submittedName>
</protein>
<dbReference type="InterPro" id="IPR036388">
    <property type="entry name" value="WH-like_DNA-bd_sf"/>
</dbReference>
<gene>
    <name evidence="4" type="ORF">EV207_11748</name>
</gene>
<organism evidence="4 5">
    <name type="scientific">Scopulibacillus darangshiensis</name>
    <dbReference type="NCBI Taxonomy" id="442528"/>
    <lineage>
        <taxon>Bacteria</taxon>
        <taxon>Bacillati</taxon>
        <taxon>Bacillota</taxon>
        <taxon>Bacilli</taxon>
        <taxon>Bacillales</taxon>
        <taxon>Sporolactobacillaceae</taxon>
        <taxon>Scopulibacillus</taxon>
    </lineage>
</organism>
<dbReference type="SUPFAM" id="SSF46785">
    <property type="entry name" value="Winged helix' DNA-binding domain"/>
    <property type="match status" value="1"/>
</dbReference>
<dbReference type="SUPFAM" id="SSF53067">
    <property type="entry name" value="Actin-like ATPase domain"/>
    <property type="match status" value="1"/>
</dbReference>
<comment type="similarity">
    <text evidence="2">Belongs to the ROK (NagC/XylR) family.</text>
</comment>
<sequence length="395" mass="43075">MKTIRTGDQNLVKQLNKSIVFNFIEHKGPVSRAQISKDTGLNKATVSTMASELINDSFIYEIGEGQSSGGRKPVMLYFNNHAGYSIGIDLGVNYILGVLSDLRGNIIEEETRSLNDSKLDNVIGHLTAVIESLVKKAPVSPYGVIGIGIGVPGNVDKDDKILFAPNLNWKQVDLKQIIENRFHIPTKIDNEANAGAHGERLYGAGKNIANLIYVSIGIGIGTGIIINNNLYTGSSGISGELGHVTIEASGRKCPCGNRGCWELYASEKALLTAAEEQHLLEKDHAEGLDCLIKEAQMGNPGVLQQLNRLGEYIGIGLVNIVNTFNPEVVVIGNRIARFKHWIINPITHILEERLSPYHKSNTEIRFSELGKHSIAIGAASFSISKFLEDKRVSVQ</sequence>
<evidence type="ECO:0000256" key="3">
    <source>
        <dbReference type="ARBA" id="ARBA00022629"/>
    </source>
</evidence>
<comment type="function">
    <text evidence="1">Transcriptional repressor of xylose-utilizing enzymes.</text>
</comment>
<accession>A0A4R2P1S3</accession>
<evidence type="ECO:0000256" key="1">
    <source>
        <dbReference type="ARBA" id="ARBA00002486"/>
    </source>
</evidence>
<dbReference type="PANTHER" id="PTHR18964:SF149">
    <property type="entry name" value="BIFUNCTIONAL UDP-N-ACETYLGLUCOSAMINE 2-EPIMERASE_N-ACETYLMANNOSAMINE KINASE"/>
    <property type="match status" value="1"/>
</dbReference>
<evidence type="ECO:0000313" key="4">
    <source>
        <dbReference type="EMBL" id="TCP27821.1"/>
    </source>
</evidence>
<comment type="caution">
    <text evidence="4">The sequence shown here is derived from an EMBL/GenBank/DDBJ whole genome shotgun (WGS) entry which is preliminary data.</text>
</comment>
<dbReference type="Gene3D" id="3.30.420.40">
    <property type="match status" value="2"/>
</dbReference>
<dbReference type="OrthoDB" id="9796533at2"/>
<dbReference type="CDD" id="cd24076">
    <property type="entry name" value="ASKHA_ATPase_ROK_BsXylR-like"/>
    <property type="match status" value="1"/>
</dbReference>
<name>A0A4R2P1S3_9BACL</name>
<keyword evidence="5" id="KW-1185">Reference proteome</keyword>
<keyword evidence="3" id="KW-0119">Carbohydrate metabolism</keyword>
<dbReference type="Gene3D" id="1.10.10.10">
    <property type="entry name" value="Winged helix-like DNA-binding domain superfamily/Winged helix DNA-binding domain"/>
    <property type="match status" value="1"/>
</dbReference>
<dbReference type="AlphaFoldDB" id="A0A4R2P1S3"/>
<dbReference type="InterPro" id="IPR000600">
    <property type="entry name" value="ROK"/>
</dbReference>
<dbReference type="EMBL" id="SLXK01000017">
    <property type="protein sequence ID" value="TCP27821.1"/>
    <property type="molecule type" value="Genomic_DNA"/>
</dbReference>
<keyword evidence="3" id="KW-0859">Xylose metabolism</keyword>
<dbReference type="InterPro" id="IPR043129">
    <property type="entry name" value="ATPase_NBD"/>
</dbReference>
<proteinExistence type="inferred from homology"/>
<evidence type="ECO:0000313" key="5">
    <source>
        <dbReference type="Proteomes" id="UP000295416"/>
    </source>
</evidence>
<dbReference type="InterPro" id="IPR036390">
    <property type="entry name" value="WH_DNA-bd_sf"/>
</dbReference>
<dbReference type="InterPro" id="IPR049874">
    <property type="entry name" value="ROK_cs"/>
</dbReference>